<gene>
    <name evidence="2" type="ORF">BEMITA_LOCUS31</name>
</gene>
<comment type="caution">
    <text evidence="2">The sequence shown here is derived from an EMBL/GenBank/DDBJ whole genome shotgun (WGS) entry which is preliminary data.</text>
</comment>
<feature type="compositionally biased region" description="Basic and acidic residues" evidence="1">
    <location>
        <begin position="498"/>
        <end position="515"/>
    </location>
</feature>
<feature type="region of interest" description="Disordered" evidence="1">
    <location>
        <begin position="160"/>
        <end position="281"/>
    </location>
</feature>
<feature type="compositionally biased region" description="Polar residues" evidence="1">
    <location>
        <begin position="163"/>
        <end position="181"/>
    </location>
</feature>
<protein>
    <recommendedName>
        <fullName evidence="4">DUF4806 domain-containing protein</fullName>
    </recommendedName>
</protein>
<reference evidence="2" key="1">
    <citation type="submission" date="2021-12" db="EMBL/GenBank/DDBJ databases">
        <authorList>
            <person name="King R."/>
        </authorList>
    </citation>
    <scope>NUCLEOTIDE SEQUENCE</scope>
</reference>
<feature type="compositionally biased region" description="Basic and acidic residues" evidence="1">
    <location>
        <begin position="106"/>
        <end position="117"/>
    </location>
</feature>
<evidence type="ECO:0008006" key="4">
    <source>
        <dbReference type="Google" id="ProtNLM"/>
    </source>
</evidence>
<feature type="compositionally biased region" description="Acidic residues" evidence="1">
    <location>
        <begin position="469"/>
        <end position="497"/>
    </location>
</feature>
<dbReference type="Proteomes" id="UP001152759">
    <property type="component" value="Unassembled WGS sequence"/>
</dbReference>
<feature type="compositionally biased region" description="Basic residues" evidence="1">
    <location>
        <begin position="225"/>
        <end position="235"/>
    </location>
</feature>
<feature type="compositionally biased region" description="Polar residues" evidence="1">
    <location>
        <begin position="210"/>
        <end position="224"/>
    </location>
</feature>
<proteinExistence type="predicted"/>
<accession>A0AAI8Y3A4</accession>
<feature type="compositionally biased region" description="Polar residues" evidence="1">
    <location>
        <begin position="240"/>
        <end position="257"/>
    </location>
</feature>
<feature type="region of interest" description="Disordered" evidence="1">
    <location>
        <begin position="101"/>
        <end position="122"/>
    </location>
</feature>
<dbReference type="EMBL" id="CAKKNF020000002">
    <property type="protein sequence ID" value="CAH0746864.1"/>
    <property type="molecule type" value="Genomic_DNA"/>
</dbReference>
<evidence type="ECO:0000256" key="1">
    <source>
        <dbReference type="SAM" id="MobiDB-lite"/>
    </source>
</evidence>
<feature type="region of interest" description="Disordered" evidence="1">
    <location>
        <begin position="461"/>
        <end position="551"/>
    </location>
</feature>
<name>A0AAI8Y3A4_BEMTA</name>
<keyword evidence="3" id="KW-1185">Reference proteome</keyword>
<evidence type="ECO:0000313" key="3">
    <source>
        <dbReference type="Proteomes" id="UP001152759"/>
    </source>
</evidence>
<organism evidence="2 3">
    <name type="scientific">Bemisia tabaci</name>
    <name type="common">Sweetpotato whitefly</name>
    <name type="synonym">Aleurodes tabaci</name>
    <dbReference type="NCBI Taxonomy" id="7038"/>
    <lineage>
        <taxon>Eukaryota</taxon>
        <taxon>Metazoa</taxon>
        <taxon>Ecdysozoa</taxon>
        <taxon>Arthropoda</taxon>
        <taxon>Hexapoda</taxon>
        <taxon>Insecta</taxon>
        <taxon>Pterygota</taxon>
        <taxon>Neoptera</taxon>
        <taxon>Paraneoptera</taxon>
        <taxon>Hemiptera</taxon>
        <taxon>Sternorrhyncha</taxon>
        <taxon>Aleyrodoidea</taxon>
        <taxon>Aleyrodidae</taxon>
        <taxon>Aleyrodinae</taxon>
        <taxon>Bemisia</taxon>
    </lineage>
</organism>
<dbReference type="AlphaFoldDB" id="A0AAI8Y3A4"/>
<evidence type="ECO:0000313" key="2">
    <source>
        <dbReference type="EMBL" id="CAH0746864.1"/>
    </source>
</evidence>
<sequence>MTSQRAIAVPAAANHKSPRRTRFELRHNRARAIQIQRSAAAFPPNSLLLRQPTNHKQKPVYYTPGNPSGFLSKDSSRFTLSPVKIKTPSDFKACLADAVRKTKNKKTAEESANEREKQGRKRISTFKTDFFVKKSKPEGRCIPKGAIKVPGRGAFVNIFPSYPDSSSSNKPPELSKPNNSREPIYKHKSSTSSVPNNPPNPELKKKIASNLKSASASSHGNTHNPIKKGPSKPKSLHPVTGSSSVPSSNHRMKPTTSKSDHHQSPSNSSRVPTPNHHTELSNKTMEERLKTIEEQNKDILSKTESILEILTSNPVQPAHPGAPPEPIAPKRILDPKNVDLSLLENLPLSTNRQIKALNQQLKDATFRDKFIDTILTLKLQKASAYPTWTARSYMRLMFTPKKASCFTMEGKTRYGVKKISFSKLQFCNVLMGIVEFLHYPAKPDKNALFYSIGQWFSQQTRSCDKQQPVEEEDIDSDSEAISDDDTSEDLDSNEDAANDERLDDSNDANDERLDDANDDSPVRRGPRRRTVLLSDDDAGGSGDDSRFEDTA</sequence>